<dbReference type="Proteomes" id="UP000663861">
    <property type="component" value="Unassembled WGS sequence"/>
</dbReference>
<name>A0A8H3D956_9AGAM</name>
<feature type="compositionally biased region" description="Basic and acidic residues" evidence="1">
    <location>
        <begin position="852"/>
        <end position="862"/>
    </location>
</feature>
<evidence type="ECO:0000313" key="2">
    <source>
        <dbReference type="EMBL" id="CAE6513295.1"/>
    </source>
</evidence>
<sequence>MGQSSRETSEGVGIGEAIPVQDPEIWQTALAHLDKLTNEGRTADAEDIERAAETSGYLVGHAVVRFIGPGEINGVLNTDQEPDERHNPRGLNPEHVQNLSEIFSRGHIKDRVSPIRIKVPPDSIDESLLKKMREANPSDPKSSIPTLELKRSTAVRERQLEKEILYHSDGERLLSDSEVQQRRDELRELRAARPLARLLNGNHRINAMIRATKLLRQRASEIINAERNKEENILEQWLELNERIKKATYTVEVYKHDTPDYILAWLAENEEQRPNYAPRAGEKLWSIIDSQEAMVRYLQRAGIPERTAALNKIMEVIQRRTPTKDIGDATILAAMQGLRTSSQKKGNTNEISDESIAQLILHPAMNAMVVDTSRALWVYNERIMDSHIHIMRKDLGAPLIGHYWMSIRLLLKISNVARGVGLEQAEKYLEGVERVASKSMRWAGYAAAEEHWANLHKNPQRTPALLTRYGDEQVAAFDRFFREEMNNKGGLSSGNYEDPGYISALRRIFLAFGKVQNGPSEYARRFSASIRLYALLPLWSEGCNDDRFFPAALLPNRQCVASYAKQLKNGSDTPGLWVLETLLDKHQLGWTAGTVGNSSSQNSNNWTGRARGTHQILMRLTQSRKLGGRDAQLQTAMNLFDSPFFFASLSAVDKYLGNGPESRLNQLKHECSARKSTIGDFPILRQIVSRLGVQMYGTVREVREKLDQARGALRTRLFKEDGPLDNILQEHPVLQVIPMEWWENFDIWAWAHGWNDPPAKWMNTTAFLLAWGLITNEVVSYIVPEVITKVPATRHLLKAVRSVTSAEETEPWWHGLKAYQTHSNVDDAYQTHSNVDDGESEKDELEEEEGEGDGHGHGGGHGDRHRHGHGHGQTERVEQGKGAQKSQEGREKAAQKKVAKEPPQEPPQVRNCDNGDQQSSKLASNVSPRKTQLVVLMPPPKSVKAHSALAPALARPSASGPSPRPLDPHLLSRVIASPPRPTKAPRGHLAEPLIASSALTNEGSLTGGQALHSGLSSTLLPAMSQGKTTGKNKEKEIAPAREVEEEAPVSNFFGLVRRQAPPYIRIYTSTLADTPGNIMLRQEHEHAQGNESENSAVGLELDGAIRRAPQLMLEINKHRLHLRQSLHFLVSQVARPFSEFPFALEYSVAGLVRDVALCRDIYVSRVARSFQAVYGCSPEEGMAEAVLMARTDGLYENSLVTLDSSSGTVNIDFRWTLARGNQQKADTGERPQFVREVSKLPGDPDELEKAVKSLDRFMPVHGYGHSLSMIEERGVLGAALMAGNQLLQSHDPPRAMVRNEGAVVSLAYDARGTDQANSFCEMMSQGPSYLEKLRGWSIKEFKGSGAIPEEYQSPWSTGIFDAPLDHKSCETNHSGRRPVLASLESNWAEAQNLDMEGYTNDLHIIGGPLPTMQKGSMRFDLSHRPLKRKRANKEPPKADTQSAESSERTPASVHSPSKRGRKDSEGRMGEKLTSPTLPAHSRPSSVNLKSRK</sequence>
<proteinExistence type="predicted"/>
<feature type="compositionally biased region" description="Polar residues" evidence="1">
    <location>
        <begin position="914"/>
        <end position="930"/>
    </location>
</feature>
<accession>A0A8H3D956</accession>
<feature type="compositionally biased region" description="Basic and acidic residues" evidence="1">
    <location>
        <begin position="887"/>
        <end position="903"/>
    </location>
</feature>
<feature type="compositionally biased region" description="Low complexity" evidence="1">
    <location>
        <begin position="947"/>
        <end position="961"/>
    </location>
</feature>
<dbReference type="EMBL" id="CAJMWY010003986">
    <property type="protein sequence ID" value="CAE6513295.1"/>
    <property type="molecule type" value="Genomic_DNA"/>
</dbReference>
<feature type="compositionally biased region" description="Acidic residues" evidence="1">
    <location>
        <begin position="836"/>
        <end position="851"/>
    </location>
</feature>
<feature type="region of interest" description="Disordered" evidence="1">
    <location>
        <begin position="1424"/>
        <end position="1492"/>
    </location>
</feature>
<protein>
    <submittedName>
        <fullName evidence="2">Uncharacterized protein</fullName>
    </submittedName>
</protein>
<feature type="compositionally biased region" description="Polar residues" evidence="1">
    <location>
        <begin position="1439"/>
        <end position="1455"/>
    </location>
</feature>
<feature type="region of interest" description="Disordered" evidence="1">
    <location>
        <begin position="829"/>
        <end position="931"/>
    </location>
</feature>
<feature type="compositionally biased region" description="Polar residues" evidence="1">
    <location>
        <begin position="1482"/>
        <end position="1492"/>
    </location>
</feature>
<gene>
    <name evidence="2" type="ORF">RDB_LOCUS142053</name>
</gene>
<organism evidence="2 3">
    <name type="scientific">Rhizoctonia solani</name>
    <dbReference type="NCBI Taxonomy" id="456999"/>
    <lineage>
        <taxon>Eukaryota</taxon>
        <taxon>Fungi</taxon>
        <taxon>Dikarya</taxon>
        <taxon>Basidiomycota</taxon>
        <taxon>Agaricomycotina</taxon>
        <taxon>Agaricomycetes</taxon>
        <taxon>Cantharellales</taxon>
        <taxon>Ceratobasidiaceae</taxon>
        <taxon>Rhizoctonia</taxon>
    </lineage>
</organism>
<feature type="region of interest" description="Disordered" evidence="1">
    <location>
        <begin position="946"/>
        <end position="968"/>
    </location>
</feature>
<evidence type="ECO:0000256" key="1">
    <source>
        <dbReference type="SAM" id="MobiDB-lite"/>
    </source>
</evidence>
<comment type="caution">
    <text evidence="2">The sequence shown here is derived from an EMBL/GenBank/DDBJ whole genome shotgun (WGS) entry which is preliminary data.</text>
</comment>
<evidence type="ECO:0000313" key="3">
    <source>
        <dbReference type="Proteomes" id="UP000663861"/>
    </source>
</evidence>
<reference evidence="2" key="1">
    <citation type="submission" date="2021-01" db="EMBL/GenBank/DDBJ databases">
        <authorList>
            <person name="Kaushik A."/>
        </authorList>
    </citation>
    <scope>NUCLEOTIDE SEQUENCE</scope>
    <source>
        <strain evidence="2">AG4-RS23</strain>
    </source>
</reference>